<evidence type="ECO:0000313" key="1">
    <source>
        <dbReference type="EMBL" id="CAG8840586.1"/>
    </source>
</evidence>
<dbReference type="EMBL" id="CAJVQC010127175">
    <property type="protein sequence ID" value="CAG8840586.1"/>
    <property type="molecule type" value="Genomic_DNA"/>
</dbReference>
<proteinExistence type="predicted"/>
<keyword evidence="2" id="KW-1185">Reference proteome</keyword>
<accession>A0ACA9SI43</accession>
<evidence type="ECO:0000313" key="2">
    <source>
        <dbReference type="Proteomes" id="UP000789920"/>
    </source>
</evidence>
<feature type="non-terminal residue" evidence="1">
    <location>
        <position position="45"/>
    </location>
</feature>
<dbReference type="Proteomes" id="UP000789920">
    <property type="component" value="Unassembled WGS sequence"/>
</dbReference>
<gene>
    <name evidence="1" type="ORF">RPERSI_LOCUS31490</name>
</gene>
<protein>
    <submittedName>
        <fullName evidence="1">13057_t:CDS:1</fullName>
    </submittedName>
</protein>
<reference evidence="1" key="1">
    <citation type="submission" date="2021-06" db="EMBL/GenBank/DDBJ databases">
        <authorList>
            <person name="Kallberg Y."/>
            <person name="Tangrot J."/>
            <person name="Rosling A."/>
        </authorList>
    </citation>
    <scope>NUCLEOTIDE SEQUENCE</scope>
    <source>
        <strain evidence="1">MA461A</strain>
    </source>
</reference>
<name>A0ACA9SI43_9GLOM</name>
<comment type="caution">
    <text evidence="1">The sequence shown here is derived from an EMBL/GenBank/DDBJ whole genome shotgun (WGS) entry which is preliminary data.</text>
</comment>
<organism evidence="1 2">
    <name type="scientific">Racocetra persica</name>
    <dbReference type="NCBI Taxonomy" id="160502"/>
    <lineage>
        <taxon>Eukaryota</taxon>
        <taxon>Fungi</taxon>
        <taxon>Fungi incertae sedis</taxon>
        <taxon>Mucoromycota</taxon>
        <taxon>Glomeromycotina</taxon>
        <taxon>Glomeromycetes</taxon>
        <taxon>Diversisporales</taxon>
        <taxon>Gigasporaceae</taxon>
        <taxon>Racocetra</taxon>
    </lineage>
</organism>
<sequence length="45" mass="5025">NQLQYGILSTYDEHCDLYITESLLLGSTSPTVLKAYAVFTQLAKD</sequence>
<feature type="non-terminal residue" evidence="1">
    <location>
        <position position="1"/>
    </location>
</feature>